<evidence type="ECO:0000256" key="2">
    <source>
        <dbReference type="PROSITE-ProRule" id="PRU00169"/>
    </source>
</evidence>
<dbReference type="PANTHER" id="PTHR44591:SF3">
    <property type="entry name" value="RESPONSE REGULATORY DOMAIN-CONTAINING PROTEIN"/>
    <property type="match status" value="1"/>
</dbReference>
<dbReference type="PROSITE" id="PS50110">
    <property type="entry name" value="RESPONSE_REGULATORY"/>
    <property type="match status" value="1"/>
</dbReference>
<dbReference type="SUPFAM" id="SSF52172">
    <property type="entry name" value="CheY-like"/>
    <property type="match status" value="1"/>
</dbReference>
<dbReference type="SMART" id="SM00448">
    <property type="entry name" value="REC"/>
    <property type="match status" value="1"/>
</dbReference>
<keyword evidence="1 2" id="KW-0597">Phosphoprotein</keyword>
<feature type="domain" description="Response regulatory" evidence="3">
    <location>
        <begin position="4"/>
        <end position="122"/>
    </location>
</feature>
<dbReference type="AlphaFoldDB" id="A0A6J4H233"/>
<dbReference type="Gene3D" id="3.40.50.2300">
    <property type="match status" value="1"/>
</dbReference>
<dbReference type="InterPro" id="IPR001789">
    <property type="entry name" value="Sig_transdc_resp-reg_receiver"/>
</dbReference>
<reference evidence="4" key="1">
    <citation type="submission" date="2020-02" db="EMBL/GenBank/DDBJ databases">
        <authorList>
            <person name="Meier V. D."/>
        </authorList>
    </citation>
    <scope>NUCLEOTIDE SEQUENCE</scope>
    <source>
        <strain evidence="4">AVDCRST_MAG26</strain>
    </source>
</reference>
<sequence>MTPLVLVIDDDPVTLELIELVLQQHRYRTYGHVDHVTAYELMRELHPDLVITDLMYGACIMGCNTLMLASLDPQTRDIPVLLMSSNTDYLRKNRQYLRERGCDTLEKPFSLEQLLAKVIAAIGESTDVVA</sequence>
<proteinExistence type="predicted"/>
<evidence type="ECO:0000313" key="4">
    <source>
        <dbReference type="EMBL" id="CAA9212060.1"/>
    </source>
</evidence>
<dbReference type="Pfam" id="PF00072">
    <property type="entry name" value="Response_reg"/>
    <property type="match status" value="1"/>
</dbReference>
<evidence type="ECO:0000259" key="3">
    <source>
        <dbReference type="PROSITE" id="PS50110"/>
    </source>
</evidence>
<feature type="modified residue" description="4-aspartylphosphate" evidence="2">
    <location>
        <position position="53"/>
    </location>
</feature>
<gene>
    <name evidence="4" type="ORF">AVDCRST_MAG26-147</name>
</gene>
<evidence type="ECO:0000256" key="1">
    <source>
        <dbReference type="ARBA" id="ARBA00022553"/>
    </source>
</evidence>
<dbReference type="PANTHER" id="PTHR44591">
    <property type="entry name" value="STRESS RESPONSE REGULATOR PROTEIN 1"/>
    <property type="match status" value="1"/>
</dbReference>
<name>A0A6J4H233_9CHLR</name>
<protein>
    <recommendedName>
        <fullName evidence="3">Response regulatory domain-containing protein</fullName>
    </recommendedName>
</protein>
<dbReference type="GO" id="GO:0000160">
    <property type="term" value="P:phosphorelay signal transduction system"/>
    <property type="evidence" value="ECO:0007669"/>
    <property type="project" value="InterPro"/>
</dbReference>
<organism evidence="4">
    <name type="scientific">uncultured Chloroflexia bacterium</name>
    <dbReference type="NCBI Taxonomy" id="1672391"/>
    <lineage>
        <taxon>Bacteria</taxon>
        <taxon>Bacillati</taxon>
        <taxon>Chloroflexota</taxon>
        <taxon>Chloroflexia</taxon>
        <taxon>environmental samples</taxon>
    </lineage>
</organism>
<accession>A0A6J4H233</accession>
<dbReference type="InterPro" id="IPR011006">
    <property type="entry name" value="CheY-like_superfamily"/>
</dbReference>
<dbReference type="InterPro" id="IPR050595">
    <property type="entry name" value="Bact_response_regulator"/>
</dbReference>
<dbReference type="EMBL" id="CADCTK010000039">
    <property type="protein sequence ID" value="CAA9212060.1"/>
    <property type="molecule type" value="Genomic_DNA"/>
</dbReference>